<dbReference type="STRING" id="3075.A0A087SME2"/>
<dbReference type="InterPro" id="IPR049258">
    <property type="entry name" value="ODAD1_CC"/>
</dbReference>
<dbReference type="Pfam" id="PF21773">
    <property type="entry name" value="ODAD1_CC"/>
    <property type="match status" value="1"/>
</dbReference>
<evidence type="ECO:0000256" key="1">
    <source>
        <dbReference type="ARBA" id="ARBA00023054"/>
    </source>
</evidence>
<dbReference type="RefSeq" id="XP_011399844.1">
    <property type="nucleotide sequence ID" value="XM_011401542.1"/>
</dbReference>
<evidence type="ECO:0000256" key="2">
    <source>
        <dbReference type="SAM" id="Coils"/>
    </source>
</evidence>
<evidence type="ECO:0000259" key="3">
    <source>
        <dbReference type="Pfam" id="PF21773"/>
    </source>
</evidence>
<evidence type="ECO:0000313" key="5">
    <source>
        <dbReference type="Proteomes" id="UP000028924"/>
    </source>
</evidence>
<keyword evidence="1 2" id="KW-0175">Coiled coil</keyword>
<dbReference type="GeneID" id="23616348"/>
<gene>
    <name evidence="4" type="ORF">F751_4957</name>
</gene>
<sequence length="383" mass="42397">MNSTAVFSAQVVRKQRVAVKVIADANESLKEQIVLENKQTVNGTTSEGFATLAELQDAANTYVQRITETQLQKAALVAANAKLEDVIAEQRRESGGPNACSKKVIQGRRRLKILEDQLQAASVRRDQFLLAQSHRVQALQLETTVTQGAAAKTRARLARRKNDLLDLVADICEAHEAREKALALIAHTRGQMDREAAVLEQEWRKLTQILDLERLARDEQRRREHAQREQQMANLFAQDFAAPTLGPRARGPGSGTGRVQACAEAFQKISGATGYSSMEELAAELVAMQQRNFMLFKHMTQAQLETEANRQAAAGFRREAAATRDAVAAARQAQKCAEFAREVGERTDKVQSDTAALARQLTDRDRLLEELGRRVLAMTEDAG</sequence>
<organism evidence="4 5">
    <name type="scientific">Auxenochlorella protothecoides</name>
    <name type="common">Green microalga</name>
    <name type="synonym">Chlorella protothecoides</name>
    <dbReference type="NCBI Taxonomy" id="3075"/>
    <lineage>
        <taxon>Eukaryota</taxon>
        <taxon>Viridiplantae</taxon>
        <taxon>Chlorophyta</taxon>
        <taxon>core chlorophytes</taxon>
        <taxon>Trebouxiophyceae</taxon>
        <taxon>Chlorellales</taxon>
        <taxon>Chlorellaceae</taxon>
        <taxon>Auxenochlorella</taxon>
    </lineage>
</organism>
<name>A0A087SME2_AUXPR</name>
<feature type="domain" description="ODAD1 central coiled coil region" evidence="3">
    <location>
        <begin position="109"/>
        <end position="378"/>
    </location>
</feature>
<dbReference type="PANTHER" id="PTHR21694">
    <property type="entry name" value="COILED-COIL DOMAIN-CONTAINING PROTEIN 63"/>
    <property type="match status" value="1"/>
</dbReference>
<dbReference type="Proteomes" id="UP000028924">
    <property type="component" value="Unassembled WGS sequence"/>
</dbReference>
<dbReference type="InterPro" id="IPR051876">
    <property type="entry name" value="ODA-DC/CCD"/>
</dbReference>
<feature type="coiled-coil region" evidence="2">
    <location>
        <begin position="52"/>
        <end position="93"/>
    </location>
</feature>
<keyword evidence="5" id="KW-1185">Reference proteome</keyword>
<protein>
    <recommendedName>
        <fullName evidence="3">ODAD1 central coiled coil region domain-containing protein</fullName>
    </recommendedName>
</protein>
<proteinExistence type="predicted"/>
<dbReference type="EMBL" id="KL662137">
    <property type="protein sequence ID" value="KFM26896.1"/>
    <property type="molecule type" value="Genomic_DNA"/>
</dbReference>
<dbReference type="AlphaFoldDB" id="A0A087SME2"/>
<dbReference type="PANTHER" id="PTHR21694:SF18">
    <property type="entry name" value="COILED-COIL DOMAIN-CONTAINING PROTEIN 63"/>
    <property type="match status" value="1"/>
</dbReference>
<accession>A0A087SME2</accession>
<dbReference type="OrthoDB" id="512229at2759"/>
<dbReference type="KEGG" id="apro:F751_4957"/>
<evidence type="ECO:0000313" key="4">
    <source>
        <dbReference type="EMBL" id="KFM26896.1"/>
    </source>
</evidence>
<reference evidence="4 5" key="1">
    <citation type="journal article" date="2014" name="BMC Genomics">
        <title>Oil accumulation mechanisms of the oleaginous microalga Chlorella protothecoides revealed through its genome, transcriptomes, and proteomes.</title>
        <authorList>
            <person name="Gao C."/>
            <person name="Wang Y."/>
            <person name="Shen Y."/>
            <person name="Yan D."/>
            <person name="He X."/>
            <person name="Dai J."/>
            <person name="Wu Q."/>
        </authorList>
    </citation>
    <scope>NUCLEOTIDE SEQUENCE [LARGE SCALE GENOMIC DNA]</scope>
    <source>
        <strain evidence="4 5">0710</strain>
    </source>
</reference>